<sequence>MQTVIVERPFAPCLYAEVDIPQYKSISMLVDTGSTFSLFSFVDYLKLPNRPLLYDTNAVLSTADGRPLWPEGMLRLEFDVANKSFRHDFLVVDMKLNGVLGIDFILKHKYNIDVTEMALVHGQERIPLTPQTKVPTCALVRLAKTVRIPAMSEKIVQGIASEDLGAVAMLLEPGETLVNRKLLLAKSLVNGNNINMCILNMNNKPVELPVDSVIGRVETVTELDNIHSGIKSPSETVPEHLQFLVKEASGNLKVKKLEKLIIEFEDIFMDSDGQLEMELQLKVDPADLREFQNSLREDFPDDGLRCRVVGCMTTDVMNKS</sequence>
<dbReference type="RefSeq" id="XP_009056876.1">
    <property type="nucleotide sequence ID" value="XM_009058628.1"/>
</dbReference>
<dbReference type="GeneID" id="20239074"/>
<name>V4AB41_LOTGI</name>
<dbReference type="CDD" id="cd00303">
    <property type="entry name" value="retropepsin_like"/>
    <property type="match status" value="1"/>
</dbReference>
<evidence type="ECO:0000313" key="2">
    <source>
        <dbReference type="Proteomes" id="UP000030746"/>
    </source>
</evidence>
<dbReference type="Proteomes" id="UP000030746">
    <property type="component" value="Unassembled WGS sequence"/>
</dbReference>
<organism evidence="1 2">
    <name type="scientific">Lottia gigantea</name>
    <name type="common">Giant owl limpet</name>
    <dbReference type="NCBI Taxonomy" id="225164"/>
    <lineage>
        <taxon>Eukaryota</taxon>
        <taxon>Metazoa</taxon>
        <taxon>Spiralia</taxon>
        <taxon>Lophotrochozoa</taxon>
        <taxon>Mollusca</taxon>
        <taxon>Gastropoda</taxon>
        <taxon>Patellogastropoda</taxon>
        <taxon>Lottioidea</taxon>
        <taxon>Lottiidae</taxon>
        <taxon>Lottia</taxon>
    </lineage>
</organism>
<protein>
    <recommendedName>
        <fullName evidence="3">Peptidase A2 domain-containing protein</fullName>
    </recommendedName>
</protein>
<dbReference type="InterPro" id="IPR021109">
    <property type="entry name" value="Peptidase_aspartic_dom_sf"/>
</dbReference>
<dbReference type="EMBL" id="KB202094">
    <property type="protein sequence ID" value="ESO92310.1"/>
    <property type="molecule type" value="Genomic_DNA"/>
</dbReference>
<dbReference type="SUPFAM" id="SSF50630">
    <property type="entry name" value="Acid proteases"/>
    <property type="match status" value="1"/>
</dbReference>
<keyword evidence="2" id="KW-1185">Reference proteome</keyword>
<dbReference type="Gene3D" id="2.40.70.10">
    <property type="entry name" value="Acid Proteases"/>
    <property type="match status" value="1"/>
</dbReference>
<evidence type="ECO:0008006" key="3">
    <source>
        <dbReference type="Google" id="ProtNLM"/>
    </source>
</evidence>
<accession>V4AB41</accession>
<dbReference type="STRING" id="225164.V4AB41"/>
<gene>
    <name evidence="1" type="ORF">LOTGIDRAFT_162613</name>
</gene>
<reference evidence="1 2" key="1">
    <citation type="journal article" date="2013" name="Nature">
        <title>Insights into bilaterian evolution from three spiralian genomes.</title>
        <authorList>
            <person name="Simakov O."/>
            <person name="Marletaz F."/>
            <person name="Cho S.J."/>
            <person name="Edsinger-Gonzales E."/>
            <person name="Havlak P."/>
            <person name="Hellsten U."/>
            <person name="Kuo D.H."/>
            <person name="Larsson T."/>
            <person name="Lv J."/>
            <person name="Arendt D."/>
            <person name="Savage R."/>
            <person name="Osoegawa K."/>
            <person name="de Jong P."/>
            <person name="Grimwood J."/>
            <person name="Chapman J.A."/>
            <person name="Shapiro H."/>
            <person name="Aerts A."/>
            <person name="Otillar R.P."/>
            <person name="Terry A.Y."/>
            <person name="Boore J.L."/>
            <person name="Grigoriev I.V."/>
            <person name="Lindberg D.R."/>
            <person name="Seaver E.C."/>
            <person name="Weisblat D.A."/>
            <person name="Putnam N.H."/>
            <person name="Rokhsar D.S."/>
        </authorList>
    </citation>
    <scope>NUCLEOTIDE SEQUENCE [LARGE SCALE GENOMIC DNA]</scope>
</reference>
<dbReference type="OrthoDB" id="6091153at2759"/>
<dbReference type="OMA" id="CYSTERE"/>
<dbReference type="CTD" id="20239074"/>
<evidence type="ECO:0000313" key="1">
    <source>
        <dbReference type="EMBL" id="ESO92310.1"/>
    </source>
</evidence>
<proteinExistence type="predicted"/>
<dbReference type="AlphaFoldDB" id="V4AB41"/>
<dbReference type="KEGG" id="lgi:LOTGIDRAFT_162613"/>
<dbReference type="HOGENOM" id="CLU_869562_0_0_1"/>